<proteinExistence type="inferred from homology"/>
<feature type="domain" description="Flavodoxin-like" evidence="16">
    <location>
        <begin position="72"/>
        <end position="222"/>
    </location>
</feature>
<comment type="cofactor">
    <cofactor evidence="1">
        <name>[4Fe-4S] cluster</name>
        <dbReference type="ChEBI" id="CHEBI:49883"/>
    </cofactor>
</comment>
<feature type="region of interest" description="Disordered" evidence="15">
    <location>
        <begin position="651"/>
        <end position="686"/>
    </location>
</feature>
<dbReference type="PROSITE" id="PS50902">
    <property type="entry name" value="FLAVODOXIN_LIKE"/>
    <property type="match status" value="1"/>
</dbReference>
<dbReference type="GO" id="GO:0010181">
    <property type="term" value="F:FMN binding"/>
    <property type="evidence" value="ECO:0007669"/>
    <property type="project" value="InterPro"/>
</dbReference>
<dbReference type="PROSITE" id="PS51918">
    <property type="entry name" value="RADICAL_SAM"/>
    <property type="match status" value="1"/>
</dbReference>
<evidence type="ECO:0000256" key="6">
    <source>
        <dbReference type="ARBA" id="ARBA00022691"/>
    </source>
</evidence>
<dbReference type="Proteomes" id="UP001472866">
    <property type="component" value="Chromosome 04"/>
</dbReference>
<evidence type="ECO:0000256" key="12">
    <source>
        <dbReference type="ARBA" id="ARBA00023239"/>
    </source>
</evidence>
<dbReference type="GO" id="GO:0031591">
    <property type="term" value="P:wybutosine biosynthetic process"/>
    <property type="evidence" value="ECO:0007669"/>
    <property type="project" value="TreeGrafter"/>
</dbReference>
<dbReference type="SUPFAM" id="SSF52218">
    <property type="entry name" value="Flavoproteins"/>
    <property type="match status" value="1"/>
</dbReference>
<dbReference type="SFLD" id="SFLDS00029">
    <property type="entry name" value="Radical_SAM"/>
    <property type="match status" value="1"/>
</dbReference>
<evidence type="ECO:0000256" key="15">
    <source>
        <dbReference type="SAM" id="MobiDB-lite"/>
    </source>
</evidence>
<evidence type="ECO:0000256" key="5">
    <source>
        <dbReference type="ARBA" id="ARBA00022485"/>
    </source>
</evidence>
<keyword evidence="19" id="KW-1185">Reference proteome</keyword>
<evidence type="ECO:0000313" key="19">
    <source>
        <dbReference type="Proteomes" id="UP001472866"/>
    </source>
</evidence>
<keyword evidence="6" id="KW-0949">S-adenosyl-L-methionine</keyword>
<keyword evidence="9" id="KW-0547">Nucleotide-binding</keyword>
<organism evidence="18 19">
    <name type="scientific">Chloropicon roscoffensis</name>
    <dbReference type="NCBI Taxonomy" id="1461544"/>
    <lineage>
        <taxon>Eukaryota</taxon>
        <taxon>Viridiplantae</taxon>
        <taxon>Chlorophyta</taxon>
        <taxon>Chloropicophyceae</taxon>
        <taxon>Chloropicales</taxon>
        <taxon>Chloropicaceae</taxon>
        <taxon>Chloropicon</taxon>
    </lineage>
</organism>
<evidence type="ECO:0000256" key="2">
    <source>
        <dbReference type="ARBA" id="ARBA00004797"/>
    </source>
</evidence>
<keyword evidence="5" id="KW-0004">4Fe-4S</keyword>
<dbReference type="InterPro" id="IPR058240">
    <property type="entry name" value="rSAM_sf"/>
</dbReference>
<evidence type="ECO:0000256" key="8">
    <source>
        <dbReference type="ARBA" id="ARBA00022723"/>
    </source>
</evidence>
<evidence type="ECO:0000256" key="13">
    <source>
        <dbReference type="ARBA" id="ARBA00025368"/>
    </source>
</evidence>
<dbReference type="InterPro" id="IPR034556">
    <property type="entry name" value="tRNA_wybutosine-synthase"/>
</dbReference>
<dbReference type="SFLD" id="SFLDG01071">
    <property type="entry name" value="tRNA_wybutosine-synthesizing"/>
    <property type="match status" value="1"/>
</dbReference>
<comment type="similarity">
    <text evidence="3">Belongs to the TYW1 family.</text>
</comment>
<dbReference type="Gene3D" id="3.20.20.70">
    <property type="entry name" value="Aldolase class I"/>
    <property type="match status" value="1"/>
</dbReference>
<dbReference type="PANTHER" id="PTHR13930:SF0">
    <property type="entry name" value="S-ADENOSYL-L-METHIONINE-DEPENDENT TRNA 4-DEMETHYLWYOSINE SYNTHASE TYW1-RELATED"/>
    <property type="match status" value="1"/>
</dbReference>
<keyword evidence="10" id="KW-0408">Iron</keyword>
<dbReference type="Pfam" id="PF00258">
    <property type="entry name" value="Flavodoxin_1"/>
    <property type="match status" value="1"/>
</dbReference>
<feature type="domain" description="Radical SAM core" evidence="17">
    <location>
        <begin position="339"/>
        <end position="583"/>
    </location>
</feature>
<dbReference type="InterPro" id="IPR008254">
    <property type="entry name" value="Flavodoxin/NO_synth"/>
</dbReference>
<reference evidence="18 19" key="1">
    <citation type="submission" date="2024-03" db="EMBL/GenBank/DDBJ databases">
        <title>Complete genome sequence of the green alga Chloropicon roscoffensis RCC1871.</title>
        <authorList>
            <person name="Lemieux C."/>
            <person name="Pombert J.-F."/>
            <person name="Otis C."/>
            <person name="Turmel M."/>
        </authorList>
    </citation>
    <scope>NUCLEOTIDE SEQUENCE [LARGE SCALE GENOMIC DNA]</scope>
    <source>
        <strain evidence="18 19">RCC1871</strain>
    </source>
</reference>
<accession>A0AAX4P5N3</accession>
<dbReference type="FunFam" id="3.20.20.70:FF:000196">
    <property type="entry name" value="S-adenosyl-L-methionine-dependent tRNA 4-demethylwyosine synthase"/>
    <property type="match status" value="1"/>
</dbReference>
<dbReference type="EC" id="4.1.3.44" evidence="4"/>
<dbReference type="SFLD" id="SFLDF00284">
    <property type="entry name" value="tRNA_wybutosine-synthesizing"/>
    <property type="match status" value="1"/>
</dbReference>
<dbReference type="EMBL" id="CP151504">
    <property type="protein sequence ID" value="WZN61675.1"/>
    <property type="molecule type" value="Genomic_DNA"/>
</dbReference>
<dbReference type="CDD" id="cd01335">
    <property type="entry name" value="Radical_SAM"/>
    <property type="match status" value="1"/>
</dbReference>
<evidence type="ECO:0000259" key="17">
    <source>
        <dbReference type="PROSITE" id="PS51918"/>
    </source>
</evidence>
<keyword evidence="7" id="KW-0819">tRNA processing</keyword>
<keyword evidence="11" id="KW-0411">Iron-sulfur</keyword>
<evidence type="ECO:0000256" key="7">
    <source>
        <dbReference type="ARBA" id="ARBA00022694"/>
    </source>
</evidence>
<dbReference type="GO" id="GO:0046872">
    <property type="term" value="F:metal ion binding"/>
    <property type="evidence" value="ECO:0007669"/>
    <property type="project" value="UniProtKB-KW"/>
</dbReference>
<dbReference type="InterPro" id="IPR013785">
    <property type="entry name" value="Aldolase_TIM"/>
</dbReference>
<dbReference type="InterPro" id="IPR029039">
    <property type="entry name" value="Flavoprotein-like_sf"/>
</dbReference>
<dbReference type="GO" id="GO:0051539">
    <property type="term" value="F:4 iron, 4 sulfur cluster binding"/>
    <property type="evidence" value="ECO:0007669"/>
    <property type="project" value="UniProtKB-KW"/>
</dbReference>
<dbReference type="SUPFAM" id="SSF102114">
    <property type="entry name" value="Radical SAM enzymes"/>
    <property type="match status" value="1"/>
</dbReference>
<dbReference type="Gene3D" id="3.40.50.360">
    <property type="match status" value="1"/>
</dbReference>
<evidence type="ECO:0000313" key="18">
    <source>
        <dbReference type="EMBL" id="WZN61675.1"/>
    </source>
</evidence>
<dbReference type="InterPro" id="IPR001094">
    <property type="entry name" value="Flavdoxin-like"/>
</dbReference>
<evidence type="ECO:0000256" key="9">
    <source>
        <dbReference type="ARBA" id="ARBA00022741"/>
    </source>
</evidence>
<dbReference type="GO" id="GO:0102521">
    <property type="term" value="F:tRNA-4-demethylwyosine synthase activity"/>
    <property type="evidence" value="ECO:0007669"/>
    <property type="project" value="UniProtKB-EC"/>
</dbReference>
<comment type="function">
    <text evidence="13">Probable component of the wybutosine biosynthesis pathway. Wybutosine is a hyper modified guanosine with a tricyclic base found at the 3'-position adjacent to the anticodon of eukaryotic phenylalanine tRNA. Catalyzes the condensation of N-methylguanine with 2 carbon atoms from pyruvate to form the tricyclic 4-demethylwyosine, an intermediate in wybutosine biosynthesis.</text>
</comment>
<evidence type="ECO:0000256" key="10">
    <source>
        <dbReference type="ARBA" id="ARBA00023004"/>
    </source>
</evidence>
<dbReference type="Pfam" id="PF08608">
    <property type="entry name" value="Wyosine_form"/>
    <property type="match status" value="1"/>
</dbReference>
<evidence type="ECO:0000259" key="16">
    <source>
        <dbReference type="PROSITE" id="PS50902"/>
    </source>
</evidence>
<evidence type="ECO:0000256" key="3">
    <source>
        <dbReference type="ARBA" id="ARBA00010115"/>
    </source>
</evidence>
<dbReference type="Pfam" id="PF04055">
    <property type="entry name" value="Radical_SAM"/>
    <property type="match status" value="1"/>
</dbReference>
<evidence type="ECO:0000256" key="14">
    <source>
        <dbReference type="ARBA" id="ARBA00049466"/>
    </source>
</evidence>
<gene>
    <name evidence="18" type="ORF">HKI87_04g32100</name>
</gene>
<keyword evidence="12" id="KW-0456">Lyase</keyword>
<evidence type="ECO:0000256" key="1">
    <source>
        <dbReference type="ARBA" id="ARBA00001966"/>
    </source>
</evidence>
<dbReference type="PANTHER" id="PTHR13930">
    <property type="entry name" value="S-ADENOSYL-L-METHIONINE-DEPENDENT TRNA 4-DEMETHYLWYOSINE SYNTHASE"/>
    <property type="match status" value="1"/>
</dbReference>
<dbReference type="AlphaFoldDB" id="A0AAX4P5N3"/>
<evidence type="ECO:0000256" key="11">
    <source>
        <dbReference type="ARBA" id="ARBA00023014"/>
    </source>
</evidence>
<dbReference type="InterPro" id="IPR013917">
    <property type="entry name" value="tRNA_wybutosine-synth"/>
</dbReference>
<keyword evidence="8" id="KW-0479">Metal-binding</keyword>
<sequence>MADGGEEGGGSSFVSRILRLWKSLLRLLKDLVASSKTCQNLSLWLGLPSVKEVVSFARGERGRNGSRDITTGKVLYGTQKGNSRRLAHKLAHLAKVNFGLELEVLSLDGYEVEKLPEERGLVFFVVSTYTDGTPPDAAKWFFRWVEESAHDFRCGADFLKDLKFAVFGCGNSQYSRNFNTCAKDLSEKLRLMGAEEVAEVFLGDEDKGSLDTQLVDWTGLLRLRLQDYCRPLDPAQAAVAAAGAHGSKRKSDKVKAKLERIRAEKLSASGQSTDIEDIGAKDLNEVEGGEKPEMLNHTVRGNLKKQGYKIIGTHSGVKLCRWTKSMLRGRGGCYKHSFYGIESHRCMEATPSLACANKCVFCWRHHTNPIGKEWKWKMDPPEDIVTGAIQYHRGMIKEMRGVPGVKPERIAEGIAVKHCALSLVGEPIMYPKINELCNRLHGEGISTFLVTNAQFPDAIEKLVPVTQLYVSVDAGNKESLKAIDRPLFSDFWERFLLCLQKLRDKRQRTVYRLTLVNDWNVEEVEQYASLVDIGKPDFIEIKGVTYCGTNDASSLTIKSVPYHHEVRAFGEKLCALKEDYGLACEHEHSLSILLARKDRFLKGDKWHTWIDYDKFQSLCRSGKTFGAEDYMVETPSWAIWGAEEKGFDPNETRFRKKRNHPGKAASVAHQNGHGQEESALAIKASN</sequence>
<evidence type="ECO:0000256" key="4">
    <source>
        <dbReference type="ARBA" id="ARBA00012821"/>
    </source>
</evidence>
<dbReference type="PRINTS" id="PR00369">
    <property type="entry name" value="FLAVODOXIN"/>
</dbReference>
<comment type="catalytic activity">
    <reaction evidence="14">
        <text>N(1)-methylguanosine(37) in tRNA(Phe) + pyruvate + S-adenosyl-L-methionine = 4-demethylwyosine(37) in tRNA(Phe) + 5'-deoxyadenosine + L-methionine + CO2 + H2O</text>
        <dbReference type="Rhea" id="RHEA:36347"/>
        <dbReference type="Rhea" id="RHEA-COMP:10164"/>
        <dbReference type="Rhea" id="RHEA-COMP:10165"/>
        <dbReference type="ChEBI" id="CHEBI:15361"/>
        <dbReference type="ChEBI" id="CHEBI:15377"/>
        <dbReference type="ChEBI" id="CHEBI:16526"/>
        <dbReference type="ChEBI" id="CHEBI:17319"/>
        <dbReference type="ChEBI" id="CHEBI:57844"/>
        <dbReference type="ChEBI" id="CHEBI:59789"/>
        <dbReference type="ChEBI" id="CHEBI:64315"/>
        <dbReference type="ChEBI" id="CHEBI:73542"/>
        <dbReference type="EC" id="4.1.3.44"/>
    </reaction>
</comment>
<name>A0AAX4P5N3_9CHLO</name>
<comment type="pathway">
    <text evidence="2">tRNA modification; wybutosine-tRNA(Phe) biosynthesis.</text>
</comment>
<protein>
    <recommendedName>
        <fullName evidence="4">tRNA 4-demethylwyosine synthase (AdoMet-dependent)</fullName>
        <ecNumber evidence="4">4.1.3.44</ecNumber>
    </recommendedName>
</protein>
<dbReference type="InterPro" id="IPR007197">
    <property type="entry name" value="rSAM"/>
</dbReference>